<evidence type="ECO:0000313" key="7">
    <source>
        <dbReference type="EMBL" id="CAB4916843.1"/>
    </source>
</evidence>
<evidence type="ECO:0000313" key="5">
    <source>
        <dbReference type="EMBL" id="CAB4808134.1"/>
    </source>
</evidence>
<evidence type="ECO:0000313" key="8">
    <source>
        <dbReference type="EMBL" id="CAB4980237.1"/>
    </source>
</evidence>
<sequence length="113" mass="11028">MVRCARPVGDTGDAGEKGQATALLLAVVVLAVLCAVGLAQLGASVVRHERAQAAADAAALAGAAQGRAAAERIAGVNGASLRSFVVLDVGDGTVEVTVELNGSVAVARAARAP</sequence>
<evidence type="ECO:0000259" key="2">
    <source>
        <dbReference type="Pfam" id="PF13400"/>
    </source>
</evidence>
<evidence type="ECO:0000313" key="4">
    <source>
        <dbReference type="EMBL" id="CAB4709226.1"/>
    </source>
</evidence>
<feature type="transmembrane region" description="Helical" evidence="1">
    <location>
        <begin position="20"/>
        <end position="41"/>
    </location>
</feature>
<dbReference type="EMBL" id="CAESGF010000003">
    <property type="protein sequence ID" value="CAB4362769.1"/>
    <property type="molecule type" value="Genomic_DNA"/>
</dbReference>
<dbReference type="EMBL" id="CAFAAV010000028">
    <property type="protein sequence ID" value="CAB4808134.1"/>
    <property type="molecule type" value="Genomic_DNA"/>
</dbReference>
<reference evidence="5" key="1">
    <citation type="submission" date="2020-05" db="EMBL/GenBank/DDBJ databases">
        <authorList>
            <person name="Chiriac C."/>
            <person name="Salcher M."/>
            <person name="Ghai R."/>
            <person name="Kavagutti S V."/>
        </authorList>
    </citation>
    <scope>NUCLEOTIDE SEQUENCE</scope>
</reference>
<proteinExistence type="predicted"/>
<protein>
    <submittedName>
        <fullName evidence="5">Unannotated protein</fullName>
    </submittedName>
</protein>
<keyword evidence="1" id="KW-0812">Transmembrane</keyword>
<dbReference type="EMBL" id="CAFBMT010000003">
    <property type="protein sequence ID" value="CAB4916843.1"/>
    <property type="molecule type" value="Genomic_DNA"/>
</dbReference>
<keyword evidence="1" id="KW-1133">Transmembrane helix</keyword>
<dbReference type="AlphaFoldDB" id="A0A6J6YIS7"/>
<dbReference type="EMBL" id="CAFBOL010000013">
    <property type="protein sequence ID" value="CAB4980237.1"/>
    <property type="molecule type" value="Genomic_DNA"/>
</dbReference>
<accession>A0A6J6YIS7</accession>
<evidence type="ECO:0000256" key="1">
    <source>
        <dbReference type="SAM" id="Phobius"/>
    </source>
</evidence>
<gene>
    <name evidence="4" type="ORF">UFOPK2656_00553</name>
    <name evidence="5" type="ORF">UFOPK3099_00547</name>
    <name evidence="6" type="ORF">UFOPK3267_02470</name>
    <name evidence="7" type="ORF">UFOPK3651_00591</name>
    <name evidence="8" type="ORF">UFOPK3931_00757</name>
    <name evidence="3" type="ORF">UFOPK4189_00551</name>
</gene>
<organism evidence="5">
    <name type="scientific">freshwater metagenome</name>
    <dbReference type="NCBI Taxonomy" id="449393"/>
    <lineage>
        <taxon>unclassified sequences</taxon>
        <taxon>metagenomes</taxon>
        <taxon>ecological metagenomes</taxon>
    </lineage>
</organism>
<dbReference type="EMBL" id="CAEZYF010000003">
    <property type="protein sequence ID" value="CAB4709226.1"/>
    <property type="molecule type" value="Genomic_DNA"/>
</dbReference>
<evidence type="ECO:0000313" key="6">
    <source>
        <dbReference type="EMBL" id="CAB4852947.1"/>
    </source>
</evidence>
<dbReference type="Pfam" id="PF13400">
    <property type="entry name" value="Tad"/>
    <property type="match status" value="1"/>
</dbReference>
<evidence type="ECO:0000313" key="3">
    <source>
        <dbReference type="EMBL" id="CAB4362769.1"/>
    </source>
</evidence>
<dbReference type="InterPro" id="IPR028087">
    <property type="entry name" value="Tad_N"/>
</dbReference>
<feature type="domain" description="Putative Flp pilus-assembly TadG-like N-terminal" evidence="2">
    <location>
        <begin position="18"/>
        <end position="65"/>
    </location>
</feature>
<name>A0A6J6YIS7_9ZZZZ</name>
<keyword evidence="1" id="KW-0472">Membrane</keyword>
<dbReference type="EMBL" id="CAFBIY010000178">
    <property type="protein sequence ID" value="CAB4852947.1"/>
    <property type="molecule type" value="Genomic_DNA"/>
</dbReference>